<keyword evidence="2" id="KW-1185">Reference proteome</keyword>
<accession>A0A502CMT1</accession>
<evidence type="ECO:0000313" key="1">
    <source>
        <dbReference type="EMBL" id="TPG13860.1"/>
    </source>
</evidence>
<sequence>MTGWYLTGFGGVTSGGEAVPAVGDGCPGNSGLGAVTSVTQTGTGEGGLYALWNGQRRLLTLTVETTTL</sequence>
<organism evidence="1 2">
    <name type="scientific">Pedococcus bigeumensis</name>
    <dbReference type="NCBI Taxonomy" id="433644"/>
    <lineage>
        <taxon>Bacteria</taxon>
        <taxon>Bacillati</taxon>
        <taxon>Actinomycetota</taxon>
        <taxon>Actinomycetes</taxon>
        <taxon>Micrococcales</taxon>
        <taxon>Intrasporangiaceae</taxon>
        <taxon>Pedococcus</taxon>
    </lineage>
</organism>
<dbReference type="AlphaFoldDB" id="A0A502CMT1"/>
<reference evidence="1 2" key="1">
    <citation type="journal article" date="2019" name="Environ. Microbiol.">
        <title>Species interactions and distinct microbial communities in high Arctic permafrost affected cryosols are associated with the CH4 and CO2 gas fluxes.</title>
        <authorList>
            <person name="Altshuler I."/>
            <person name="Hamel J."/>
            <person name="Turney S."/>
            <person name="Magnuson E."/>
            <person name="Levesque R."/>
            <person name="Greer C."/>
            <person name="Whyte L.G."/>
        </authorList>
    </citation>
    <scope>NUCLEOTIDE SEQUENCE [LARGE SCALE GENOMIC DNA]</scope>
    <source>
        <strain evidence="1 2">S9.3A</strain>
    </source>
</reference>
<dbReference type="RefSeq" id="WP_140742807.1">
    <property type="nucleotide sequence ID" value="NZ_RCZM01000006.1"/>
</dbReference>
<gene>
    <name evidence="1" type="ORF">EAH86_16620</name>
</gene>
<protein>
    <submittedName>
        <fullName evidence="1">Uncharacterized protein</fullName>
    </submittedName>
</protein>
<comment type="caution">
    <text evidence="1">The sequence shown here is derived from an EMBL/GenBank/DDBJ whole genome shotgun (WGS) entry which is preliminary data.</text>
</comment>
<dbReference type="EMBL" id="RCZM01000006">
    <property type="protein sequence ID" value="TPG13860.1"/>
    <property type="molecule type" value="Genomic_DNA"/>
</dbReference>
<dbReference type="Proteomes" id="UP000317722">
    <property type="component" value="Unassembled WGS sequence"/>
</dbReference>
<evidence type="ECO:0000313" key="2">
    <source>
        <dbReference type="Proteomes" id="UP000317722"/>
    </source>
</evidence>
<proteinExistence type="predicted"/>
<name>A0A502CMT1_9MICO</name>